<dbReference type="PRINTS" id="PR00080">
    <property type="entry name" value="SDRFAMILY"/>
</dbReference>
<evidence type="ECO:0000313" key="6">
    <source>
        <dbReference type="Proteomes" id="UP001500420"/>
    </source>
</evidence>
<dbReference type="NCBIfam" id="NF005559">
    <property type="entry name" value="PRK07231.1"/>
    <property type="match status" value="1"/>
</dbReference>
<proteinExistence type="inferred from homology"/>
<dbReference type="GO" id="GO:0016491">
    <property type="term" value="F:oxidoreductase activity"/>
    <property type="evidence" value="ECO:0007669"/>
    <property type="project" value="UniProtKB-KW"/>
</dbReference>
<dbReference type="PANTHER" id="PTHR43639">
    <property type="entry name" value="OXIDOREDUCTASE, SHORT-CHAIN DEHYDROGENASE/REDUCTASE FAMILY (AFU_ORTHOLOGUE AFUA_5G02870)"/>
    <property type="match status" value="1"/>
</dbReference>
<dbReference type="EMBL" id="BAAADV010000001">
    <property type="protein sequence ID" value="GAA0666350.1"/>
    <property type="molecule type" value="Genomic_DNA"/>
</dbReference>
<evidence type="ECO:0000256" key="3">
    <source>
        <dbReference type="SAM" id="MobiDB-lite"/>
    </source>
</evidence>
<evidence type="ECO:0000313" key="5">
    <source>
        <dbReference type="EMBL" id="GAA0666350.1"/>
    </source>
</evidence>
<keyword evidence="6" id="KW-1185">Reference proteome</keyword>
<dbReference type="SMART" id="SM00822">
    <property type="entry name" value="PKS_KR"/>
    <property type="match status" value="1"/>
</dbReference>
<evidence type="ECO:0000256" key="2">
    <source>
        <dbReference type="ARBA" id="ARBA00023002"/>
    </source>
</evidence>
<dbReference type="AlphaFoldDB" id="A0AAV3T7I8"/>
<gene>
    <name evidence="5" type="ORF">GCM10009020_09450</name>
</gene>
<accession>A0AAV3T7I8</accession>
<dbReference type="InterPro" id="IPR057326">
    <property type="entry name" value="KR_dom"/>
</dbReference>
<reference evidence="5 6" key="1">
    <citation type="journal article" date="2019" name="Int. J. Syst. Evol. Microbiol.">
        <title>The Global Catalogue of Microorganisms (GCM) 10K type strain sequencing project: providing services to taxonomists for standard genome sequencing and annotation.</title>
        <authorList>
            <consortium name="The Broad Institute Genomics Platform"/>
            <consortium name="The Broad Institute Genome Sequencing Center for Infectious Disease"/>
            <person name="Wu L."/>
            <person name="Ma J."/>
        </authorList>
    </citation>
    <scope>NUCLEOTIDE SEQUENCE [LARGE SCALE GENOMIC DNA]</scope>
    <source>
        <strain evidence="5 6">JCM 16328</strain>
    </source>
</reference>
<keyword evidence="2" id="KW-0560">Oxidoreductase</keyword>
<evidence type="ECO:0000259" key="4">
    <source>
        <dbReference type="SMART" id="SM00822"/>
    </source>
</evidence>
<dbReference type="Pfam" id="PF13561">
    <property type="entry name" value="adh_short_C2"/>
    <property type="match status" value="1"/>
</dbReference>
<sequence length="272" mass="28825">MTDERVAPAPSETPCPDRFAGDVVVVTGSTRGLGETIARRFAAEGASVVVSGRTVGDGESVAASIREDDGEATFVEVDLRDPDAVAALIDAAAEEYGALDVVVNNAGVETYTGVEEATMEDWNLVVETDLRAYWLCVKRAAEHMEEGAVVNVSSNHAFATTPGMFPYNAVKPAVEGMTRAMALDLGPEIRVNSVAPGWTEIERTTEGLDEETHERAKASHPLGRLGRPEDIAGAVTFLASDDAAFVTGTSLVVDGGRTAVLQDDALPDYRRE</sequence>
<feature type="compositionally biased region" description="Basic and acidic residues" evidence="3">
    <location>
        <begin position="206"/>
        <end position="217"/>
    </location>
</feature>
<feature type="domain" description="Ketoreductase" evidence="4">
    <location>
        <begin position="22"/>
        <end position="201"/>
    </location>
</feature>
<dbReference type="CDD" id="cd05233">
    <property type="entry name" value="SDR_c"/>
    <property type="match status" value="1"/>
</dbReference>
<comment type="caution">
    <text evidence="5">The sequence shown here is derived from an EMBL/GenBank/DDBJ whole genome shotgun (WGS) entry which is preliminary data.</text>
</comment>
<feature type="region of interest" description="Disordered" evidence="3">
    <location>
        <begin position="206"/>
        <end position="225"/>
    </location>
</feature>
<dbReference type="SUPFAM" id="SSF51735">
    <property type="entry name" value="NAD(P)-binding Rossmann-fold domains"/>
    <property type="match status" value="1"/>
</dbReference>
<name>A0AAV3T7I8_9EURY</name>
<dbReference type="FunFam" id="3.40.50.720:FF:000084">
    <property type="entry name" value="Short-chain dehydrogenase reductase"/>
    <property type="match status" value="1"/>
</dbReference>
<dbReference type="Gene3D" id="3.40.50.720">
    <property type="entry name" value="NAD(P)-binding Rossmann-like Domain"/>
    <property type="match status" value="1"/>
</dbReference>
<dbReference type="RefSeq" id="WP_343772737.1">
    <property type="nucleotide sequence ID" value="NZ_BAAADV010000001.1"/>
</dbReference>
<dbReference type="PRINTS" id="PR00081">
    <property type="entry name" value="GDHRDH"/>
</dbReference>
<dbReference type="InterPro" id="IPR002347">
    <property type="entry name" value="SDR_fam"/>
</dbReference>
<dbReference type="Proteomes" id="UP001500420">
    <property type="component" value="Unassembled WGS sequence"/>
</dbReference>
<evidence type="ECO:0000256" key="1">
    <source>
        <dbReference type="ARBA" id="ARBA00006484"/>
    </source>
</evidence>
<comment type="similarity">
    <text evidence="1">Belongs to the short-chain dehydrogenases/reductases (SDR) family.</text>
</comment>
<protein>
    <submittedName>
        <fullName evidence="5">SDR family oxidoreductase</fullName>
    </submittedName>
</protein>
<dbReference type="PANTHER" id="PTHR43639:SF1">
    <property type="entry name" value="SHORT-CHAIN DEHYDROGENASE_REDUCTASE FAMILY PROTEIN"/>
    <property type="match status" value="1"/>
</dbReference>
<dbReference type="InterPro" id="IPR036291">
    <property type="entry name" value="NAD(P)-bd_dom_sf"/>
</dbReference>
<organism evidence="5 6">
    <name type="scientific">Natronoarchaeum mannanilyticum</name>
    <dbReference type="NCBI Taxonomy" id="926360"/>
    <lineage>
        <taxon>Archaea</taxon>
        <taxon>Methanobacteriati</taxon>
        <taxon>Methanobacteriota</taxon>
        <taxon>Stenosarchaea group</taxon>
        <taxon>Halobacteria</taxon>
        <taxon>Halobacteriales</taxon>
        <taxon>Natronoarchaeaceae</taxon>
    </lineage>
</organism>